<comment type="caution">
    <text evidence="1">The sequence shown here is derived from an EMBL/GenBank/DDBJ whole genome shotgun (WGS) entry which is preliminary data.</text>
</comment>
<protein>
    <submittedName>
        <fullName evidence="1">Uncharacterized protein</fullName>
    </submittedName>
</protein>
<dbReference type="InterPro" id="IPR029058">
    <property type="entry name" value="AB_hydrolase_fold"/>
</dbReference>
<dbReference type="SUPFAM" id="SSF53474">
    <property type="entry name" value="alpha/beta-Hydrolases"/>
    <property type="match status" value="1"/>
</dbReference>
<dbReference type="PANTHER" id="PTHR12265">
    <property type="entry name" value="TRANSMEMBRANE PROTEIN 53"/>
    <property type="match status" value="1"/>
</dbReference>
<organism evidence="1 2">
    <name type="scientific">Stachybotrys elegans</name>
    <dbReference type="NCBI Taxonomy" id="80388"/>
    <lineage>
        <taxon>Eukaryota</taxon>
        <taxon>Fungi</taxon>
        <taxon>Dikarya</taxon>
        <taxon>Ascomycota</taxon>
        <taxon>Pezizomycotina</taxon>
        <taxon>Sordariomycetes</taxon>
        <taxon>Hypocreomycetidae</taxon>
        <taxon>Hypocreales</taxon>
        <taxon>Stachybotryaceae</taxon>
        <taxon>Stachybotrys</taxon>
    </lineage>
</organism>
<reference evidence="1" key="1">
    <citation type="journal article" date="2021" name="Nat. Commun.">
        <title>Genetic determinants of endophytism in the Arabidopsis root mycobiome.</title>
        <authorList>
            <person name="Mesny F."/>
            <person name="Miyauchi S."/>
            <person name="Thiergart T."/>
            <person name="Pickel B."/>
            <person name="Atanasova L."/>
            <person name="Karlsson M."/>
            <person name="Huettel B."/>
            <person name="Barry K.W."/>
            <person name="Haridas S."/>
            <person name="Chen C."/>
            <person name="Bauer D."/>
            <person name="Andreopoulos W."/>
            <person name="Pangilinan J."/>
            <person name="LaButti K."/>
            <person name="Riley R."/>
            <person name="Lipzen A."/>
            <person name="Clum A."/>
            <person name="Drula E."/>
            <person name="Henrissat B."/>
            <person name="Kohler A."/>
            <person name="Grigoriev I.V."/>
            <person name="Martin F.M."/>
            <person name="Hacquard S."/>
        </authorList>
    </citation>
    <scope>NUCLEOTIDE SEQUENCE</scope>
    <source>
        <strain evidence="1">MPI-CAGE-CH-0235</strain>
    </source>
</reference>
<dbReference type="PANTHER" id="PTHR12265:SF14">
    <property type="entry name" value="INDOLE-DITERPENE BIOSYNTHESIS PROTEIN PAXU"/>
    <property type="match status" value="1"/>
</dbReference>
<dbReference type="Proteomes" id="UP000813444">
    <property type="component" value="Unassembled WGS sequence"/>
</dbReference>
<keyword evidence="2" id="KW-1185">Reference proteome</keyword>
<evidence type="ECO:0000313" key="1">
    <source>
        <dbReference type="EMBL" id="KAH7316496.1"/>
    </source>
</evidence>
<dbReference type="Pfam" id="PF05705">
    <property type="entry name" value="DUF829"/>
    <property type="match status" value="1"/>
</dbReference>
<dbReference type="InterPro" id="IPR008547">
    <property type="entry name" value="DUF829_TMEM53"/>
</dbReference>
<proteinExistence type="predicted"/>
<dbReference type="OrthoDB" id="77878at2759"/>
<name>A0A8K0SU95_9HYPO</name>
<gene>
    <name evidence="1" type="ORF">B0I35DRAFT_409688</name>
</gene>
<dbReference type="AlphaFoldDB" id="A0A8K0SU95"/>
<dbReference type="EMBL" id="JAGPNK010000008">
    <property type="protein sequence ID" value="KAH7316496.1"/>
    <property type="molecule type" value="Genomic_DNA"/>
</dbReference>
<accession>A0A8K0SU95</accession>
<sequence length="288" mass="32129">MSVKAPAFPGFTPLNDQIYFRDADTTTTTKPPNHPDVVVIYGWGDGLPRHVSKYTDGFAALYPHARIYAILSPIAKAIFSGLEARARHMTPLIQHLFPNGHKPSDDPSILVHTMSNTGAVNFYATAYHFAQAFNRPFPHKLVIMDSTPGGTDLTIDNLTRWSRAMSLGTARFFPWPFVVTQAIWATGIFFSTCVGHVVGSEPAGAWARKASVNLAYEPRDSLKLYLYSKEDDLIGYEDIELHVAEAKELGWKTEVEIFEGTGHVGHMRQYPEQYWSAISRAWEKIAAA</sequence>
<evidence type="ECO:0000313" key="2">
    <source>
        <dbReference type="Proteomes" id="UP000813444"/>
    </source>
</evidence>